<sequence length="203" mass="22574">MTPPVITTSVQSSNRFLKSKITKTNCGSTIIRDSQQPYQQLIPKGVGLVQYVPPSATYVSTRRNHLLRFPILYGISKIPSDVLLLCYLYLENLTKARSLWGSASREFLEKPEHFSHPTIDLLALLENGVLKSFHPFGVRCHVIPYSSFKSEILYDVVGTSGYHCGVLRSFPAERIEQGNGSKILPCGDGSCWKAFKPIASLIA</sequence>
<evidence type="ECO:0000313" key="2">
    <source>
        <dbReference type="Proteomes" id="UP001151760"/>
    </source>
</evidence>
<keyword evidence="2" id="KW-1185">Reference proteome</keyword>
<organism evidence="1 2">
    <name type="scientific">Tanacetum coccineum</name>
    <dbReference type="NCBI Taxonomy" id="301880"/>
    <lineage>
        <taxon>Eukaryota</taxon>
        <taxon>Viridiplantae</taxon>
        <taxon>Streptophyta</taxon>
        <taxon>Embryophyta</taxon>
        <taxon>Tracheophyta</taxon>
        <taxon>Spermatophyta</taxon>
        <taxon>Magnoliopsida</taxon>
        <taxon>eudicotyledons</taxon>
        <taxon>Gunneridae</taxon>
        <taxon>Pentapetalae</taxon>
        <taxon>asterids</taxon>
        <taxon>campanulids</taxon>
        <taxon>Asterales</taxon>
        <taxon>Asteraceae</taxon>
        <taxon>Asteroideae</taxon>
        <taxon>Anthemideae</taxon>
        <taxon>Anthemidinae</taxon>
        <taxon>Tanacetum</taxon>
    </lineage>
</organism>
<reference evidence="1" key="2">
    <citation type="submission" date="2022-01" db="EMBL/GenBank/DDBJ databases">
        <authorList>
            <person name="Yamashiro T."/>
            <person name="Shiraishi A."/>
            <person name="Satake H."/>
            <person name="Nakayama K."/>
        </authorList>
    </citation>
    <scope>NUCLEOTIDE SEQUENCE</scope>
</reference>
<name>A0ABQ5DIA6_9ASTR</name>
<comment type="caution">
    <text evidence="1">The sequence shown here is derived from an EMBL/GenBank/DDBJ whole genome shotgun (WGS) entry which is preliminary data.</text>
</comment>
<protein>
    <submittedName>
        <fullName evidence="1">Uncharacterized protein</fullName>
    </submittedName>
</protein>
<accession>A0ABQ5DIA6</accession>
<reference evidence="1" key="1">
    <citation type="journal article" date="2022" name="Int. J. Mol. Sci.">
        <title>Draft Genome of Tanacetum Coccineum: Genomic Comparison of Closely Related Tanacetum-Family Plants.</title>
        <authorList>
            <person name="Yamashiro T."/>
            <person name="Shiraishi A."/>
            <person name="Nakayama K."/>
            <person name="Satake H."/>
        </authorList>
    </citation>
    <scope>NUCLEOTIDE SEQUENCE</scope>
</reference>
<dbReference type="EMBL" id="BQNB010015346">
    <property type="protein sequence ID" value="GJT38951.1"/>
    <property type="molecule type" value="Genomic_DNA"/>
</dbReference>
<evidence type="ECO:0000313" key="1">
    <source>
        <dbReference type="EMBL" id="GJT38951.1"/>
    </source>
</evidence>
<dbReference type="Proteomes" id="UP001151760">
    <property type="component" value="Unassembled WGS sequence"/>
</dbReference>
<gene>
    <name evidence="1" type="ORF">Tco_0938816</name>
</gene>
<proteinExistence type="predicted"/>